<dbReference type="InterPro" id="IPR000730">
    <property type="entry name" value="Pr_cel_nuc_antig"/>
</dbReference>
<dbReference type="HAMAP" id="MF_00317">
    <property type="entry name" value="DNApol_clamp_arch"/>
    <property type="match status" value="1"/>
</dbReference>
<organism evidence="10 11">
    <name type="scientific">Porphyra umbilicalis</name>
    <name type="common">Purple laver</name>
    <name type="synonym">Red alga</name>
    <dbReference type="NCBI Taxonomy" id="2786"/>
    <lineage>
        <taxon>Eukaryota</taxon>
        <taxon>Rhodophyta</taxon>
        <taxon>Bangiophyceae</taxon>
        <taxon>Bangiales</taxon>
        <taxon>Bangiaceae</taxon>
        <taxon>Porphyra</taxon>
    </lineage>
</organism>
<dbReference type="PROSITE" id="PS00293">
    <property type="entry name" value="PCNA_2"/>
    <property type="match status" value="1"/>
</dbReference>
<dbReference type="GO" id="GO:0019985">
    <property type="term" value="P:translesion synthesis"/>
    <property type="evidence" value="ECO:0007669"/>
    <property type="project" value="TreeGrafter"/>
</dbReference>
<dbReference type="GO" id="GO:0006275">
    <property type="term" value="P:regulation of DNA replication"/>
    <property type="evidence" value="ECO:0007669"/>
    <property type="project" value="InterPro"/>
</dbReference>
<dbReference type="Proteomes" id="UP000218209">
    <property type="component" value="Unassembled WGS sequence"/>
</dbReference>
<dbReference type="InterPro" id="IPR022659">
    <property type="entry name" value="Pr_cel_nuc_antig_CS"/>
</dbReference>
<sequence>MFEARMAQASTLKKVLEAVKDMVSEGNFDCSEEGICLQAMDVAHVSLVNVLLRAQGFEMFRCDRNLALGIQLANLSKVLNCAGKDDAVTVKAEDEGADTAEFMFESSKGDRITTFELTLMDIDSEHLGVPEDTTYTAVIKMPSTEFRRIISDLSTIGDTVTIEVSKDGASFQVSGDIGKGNLCIQSNTAADKPSERVEITMEEPTKQTYAMRYLSFFTKAAPLSDTVTISLSPDVPLVVEFNIGEEVGYVKYYLAPKITEGDEE</sequence>
<keyword evidence="4 7" id="KW-0238">DNA-binding</keyword>
<evidence type="ECO:0000313" key="10">
    <source>
        <dbReference type="EMBL" id="OSX79985.1"/>
    </source>
</evidence>
<dbReference type="NCBIfam" id="TIGR00590">
    <property type="entry name" value="pcna"/>
    <property type="match status" value="1"/>
</dbReference>
<evidence type="ECO:0000256" key="4">
    <source>
        <dbReference type="ARBA" id="ARBA00023125"/>
    </source>
</evidence>
<dbReference type="FunFam" id="3.70.10.10:FF:000001">
    <property type="entry name" value="Proliferating cell nuclear antigen"/>
    <property type="match status" value="1"/>
</dbReference>
<dbReference type="Pfam" id="PF02747">
    <property type="entry name" value="PCNA_C"/>
    <property type="match status" value="1"/>
</dbReference>
<comment type="function">
    <text evidence="6">This protein is an auxiliary protein of DNA polymerase delta and is involved in the control of eukaryotic DNA replication by increasing the polymerase's processivity during elongation of the leading strand.</text>
</comment>
<accession>A0A1X6PGT2</accession>
<feature type="domain" description="Proliferating cell nuclear antigen PCNA C-terminal" evidence="9">
    <location>
        <begin position="131"/>
        <end position="257"/>
    </location>
</feature>
<evidence type="ECO:0000256" key="6">
    <source>
        <dbReference type="RuleBase" id="RU000641"/>
    </source>
</evidence>
<comment type="subcellular location">
    <subcellularLocation>
        <location evidence="1 6">Nucleus</location>
    </subcellularLocation>
</comment>
<dbReference type="GO" id="GO:0006298">
    <property type="term" value="P:mismatch repair"/>
    <property type="evidence" value="ECO:0007669"/>
    <property type="project" value="TreeGrafter"/>
</dbReference>
<dbReference type="EMBL" id="KV918783">
    <property type="protein sequence ID" value="OSX79985.1"/>
    <property type="molecule type" value="Genomic_DNA"/>
</dbReference>
<evidence type="ECO:0000256" key="2">
    <source>
        <dbReference type="ARBA" id="ARBA00010462"/>
    </source>
</evidence>
<dbReference type="InterPro" id="IPR046938">
    <property type="entry name" value="DNA_clamp_sf"/>
</dbReference>
<dbReference type="InterPro" id="IPR022649">
    <property type="entry name" value="Pr_cel_nuc_antig_C"/>
</dbReference>
<evidence type="ECO:0000259" key="8">
    <source>
        <dbReference type="Pfam" id="PF00705"/>
    </source>
</evidence>
<comment type="similarity">
    <text evidence="2 7">Belongs to the PCNA family.</text>
</comment>
<evidence type="ECO:0000313" key="11">
    <source>
        <dbReference type="Proteomes" id="UP000218209"/>
    </source>
</evidence>
<dbReference type="GO" id="GO:0043626">
    <property type="term" value="C:PCNA complex"/>
    <property type="evidence" value="ECO:0007669"/>
    <property type="project" value="TreeGrafter"/>
</dbReference>
<dbReference type="CDD" id="cd00577">
    <property type="entry name" value="PCNA"/>
    <property type="match status" value="1"/>
</dbReference>
<dbReference type="Pfam" id="PF00705">
    <property type="entry name" value="PCNA_N"/>
    <property type="match status" value="1"/>
</dbReference>
<reference evidence="10 11" key="1">
    <citation type="submission" date="2017-03" db="EMBL/GenBank/DDBJ databases">
        <title>WGS assembly of Porphyra umbilicalis.</title>
        <authorList>
            <person name="Brawley S.H."/>
            <person name="Blouin N.A."/>
            <person name="Ficko-Blean E."/>
            <person name="Wheeler G.L."/>
            <person name="Lohr M."/>
            <person name="Goodson H.V."/>
            <person name="Jenkins J.W."/>
            <person name="Blaby-Haas C.E."/>
            <person name="Helliwell K.E."/>
            <person name="Chan C."/>
            <person name="Marriage T."/>
            <person name="Bhattacharya D."/>
            <person name="Klein A.S."/>
            <person name="Badis Y."/>
            <person name="Brodie J."/>
            <person name="Cao Y."/>
            <person name="Collen J."/>
            <person name="Dittami S.M."/>
            <person name="Gachon C.M."/>
            <person name="Green B.R."/>
            <person name="Karpowicz S."/>
            <person name="Kim J.W."/>
            <person name="Kudahl U."/>
            <person name="Lin S."/>
            <person name="Michel G."/>
            <person name="Mittag M."/>
            <person name="Olson B.J."/>
            <person name="Pangilinan J."/>
            <person name="Peng Y."/>
            <person name="Qiu H."/>
            <person name="Shu S."/>
            <person name="Singer J.T."/>
            <person name="Smith A.G."/>
            <person name="Sprecher B.N."/>
            <person name="Wagner V."/>
            <person name="Wang W."/>
            <person name="Wang Z.-Y."/>
            <person name="Yan J."/>
            <person name="Yarish C."/>
            <person name="Zoeuner-Riek S."/>
            <person name="Zhuang Y."/>
            <person name="Zou Y."/>
            <person name="Lindquist E.A."/>
            <person name="Grimwood J."/>
            <person name="Barry K."/>
            <person name="Rokhsar D.S."/>
            <person name="Schmutz J."/>
            <person name="Stiller J.W."/>
            <person name="Grossman A.R."/>
            <person name="Prochnik S.E."/>
        </authorList>
    </citation>
    <scope>NUCLEOTIDE SEQUENCE [LARGE SCALE GENOMIC DNA]</scope>
    <source>
        <strain evidence="10">4086291</strain>
    </source>
</reference>
<protein>
    <recommendedName>
        <fullName evidence="6">DNA sliding clamp PCNA</fullName>
    </recommendedName>
</protein>
<dbReference type="GO" id="GO:0030337">
    <property type="term" value="F:DNA polymerase processivity factor activity"/>
    <property type="evidence" value="ECO:0007669"/>
    <property type="project" value="InterPro"/>
</dbReference>
<feature type="domain" description="Proliferating cell nuclear antigen PCNA N-terminal" evidence="8">
    <location>
        <begin position="1"/>
        <end position="126"/>
    </location>
</feature>
<evidence type="ECO:0000256" key="5">
    <source>
        <dbReference type="ARBA" id="ARBA00023242"/>
    </source>
</evidence>
<dbReference type="PROSITE" id="PS01251">
    <property type="entry name" value="PCNA_1"/>
    <property type="match status" value="1"/>
</dbReference>
<gene>
    <name evidence="10" type="ORF">BU14_0066s0038</name>
</gene>
<keyword evidence="5 6" id="KW-0539">Nucleus</keyword>
<dbReference type="GO" id="GO:0006272">
    <property type="term" value="P:leading strand elongation"/>
    <property type="evidence" value="ECO:0007669"/>
    <property type="project" value="TreeGrafter"/>
</dbReference>
<proteinExistence type="inferred from homology"/>
<evidence type="ECO:0000259" key="9">
    <source>
        <dbReference type="Pfam" id="PF02747"/>
    </source>
</evidence>
<dbReference type="AlphaFoldDB" id="A0A1X6PGT2"/>
<dbReference type="InterPro" id="IPR022648">
    <property type="entry name" value="Pr_cel_nuc_antig_N"/>
</dbReference>
<dbReference type="PRINTS" id="PR00339">
    <property type="entry name" value="PCNACYCLIN"/>
</dbReference>
<dbReference type="Gene3D" id="3.70.10.10">
    <property type="match status" value="1"/>
</dbReference>
<dbReference type="PANTHER" id="PTHR11352:SF0">
    <property type="entry name" value="PROLIFERATING CELL NUCLEAR ANTIGEN"/>
    <property type="match status" value="1"/>
</dbReference>
<evidence type="ECO:0000256" key="7">
    <source>
        <dbReference type="RuleBase" id="RU003671"/>
    </source>
</evidence>
<dbReference type="SUPFAM" id="SSF55979">
    <property type="entry name" value="DNA clamp"/>
    <property type="match status" value="2"/>
</dbReference>
<keyword evidence="3 7" id="KW-0235">DNA replication</keyword>
<name>A0A1X6PGT2_PORUM</name>
<dbReference type="GO" id="GO:0003677">
    <property type="term" value="F:DNA binding"/>
    <property type="evidence" value="ECO:0007669"/>
    <property type="project" value="UniProtKB-KW"/>
</dbReference>
<dbReference type="OrthoDB" id="534348at2759"/>
<keyword evidence="11" id="KW-1185">Reference proteome</keyword>
<evidence type="ECO:0000256" key="1">
    <source>
        <dbReference type="ARBA" id="ARBA00004123"/>
    </source>
</evidence>
<dbReference type="PANTHER" id="PTHR11352">
    <property type="entry name" value="PROLIFERATING CELL NUCLEAR ANTIGEN"/>
    <property type="match status" value="1"/>
</dbReference>
<evidence type="ECO:0000256" key="3">
    <source>
        <dbReference type="ARBA" id="ARBA00022705"/>
    </source>
</evidence>